<organism evidence="6 7">
    <name type="scientific">Streptomyces smyrnaeus</name>
    <dbReference type="NCBI Taxonomy" id="1387713"/>
    <lineage>
        <taxon>Bacteria</taxon>
        <taxon>Bacillati</taxon>
        <taxon>Actinomycetota</taxon>
        <taxon>Actinomycetes</taxon>
        <taxon>Kitasatosporales</taxon>
        <taxon>Streptomycetaceae</taxon>
        <taxon>Streptomyces</taxon>
    </lineage>
</organism>
<evidence type="ECO:0000256" key="3">
    <source>
        <dbReference type="ARBA" id="ARBA00022801"/>
    </source>
</evidence>
<dbReference type="Proteomes" id="UP000721954">
    <property type="component" value="Unassembled WGS sequence"/>
</dbReference>
<dbReference type="GeneID" id="96258674"/>
<feature type="domain" description="AB hydrolase-1" evidence="5">
    <location>
        <begin position="16"/>
        <end position="404"/>
    </location>
</feature>
<keyword evidence="2" id="KW-0732">Signal</keyword>
<dbReference type="PANTHER" id="PTHR43248">
    <property type="entry name" value="2-SUCCINYL-6-HYDROXY-2,4-CYCLOHEXADIENE-1-CARBOXYLATE SYNTHASE"/>
    <property type="match status" value="1"/>
</dbReference>
<keyword evidence="7" id="KW-1185">Reference proteome</keyword>
<keyword evidence="3 6" id="KW-0378">Hydrolase</keyword>
<dbReference type="InterPro" id="IPR051601">
    <property type="entry name" value="Serine_prot/Carboxylest_S33"/>
</dbReference>
<comment type="caution">
    <text evidence="6">The sequence shown here is derived from an EMBL/GenBank/DDBJ whole genome shotgun (WGS) entry which is preliminary data.</text>
</comment>
<name>A0ABS3XSJ1_9ACTN</name>
<evidence type="ECO:0000256" key="2">
    <source>
        <dbReference type="ARBA" id="ARBA00022729"/>
    </source>
</evidence>
<reference evidence="6 7" key="1">
    <citation type="submission" date="2021-02" db="EMBL/GenBank/DDBJ databases">
        <title>Streptomyces spirodelae sp. nov., isolated from duckweed.</title>
        <authorList>
            <person name="Saimee Y."/>
            <person name="Duangmal K."/>
        </authorList>
    </citation>
    <scope>NUCLEOTIDE SEQUENCE [LARGE SCALE GENOMIC DNA]</scope>
    <source>
        <strain evidence="6 7">DSM 42105</strain>
    </source>
</reference>
<evidence type="ECO:0000256" key="1">
    <source>
        <dbReference type="ARBA" id="ARBA00010088"/>
    </source>
</evidence>
<proteinExistence type="inferred from homology"/>
<accession>A0ABS3XSJ1</accession>
<dbReference type="RefSeq" id="WP_209210110.1">
    <property type="nucleotide sequence ID" value="NZ_JAFFZM010000004.1"/>
</dbReference>
<evidence type="ECO:0000259" key="5">
    <source>
        <dbReference type="Pfam" id="PF00561"/>
    </source>
</evidence>
<dbReference type="EMBL" id="JAFFZM010000004">
    <property type="protein sequence ID" value="MBO8198375.1"/>
    <property type="molecule type" value="Genomic_DNA"/>
</dbReference>
<dbReference type="InterPro" id="IPR029058">
    <property type="entry name" value="AB_hydrolase_fold"/>
</dbReference>
<protein>
    <submittedName>
        <fullName evidence="6">Alpha/beta fold hydrolase</fullName>
    </submittedName>
</protein>
<sequence>MAKLPAGDPKKRIGSLIMNPGGPGGSGIEDADSEGWPTYATNEVTKRFDLVTYDPRGVGHSSPPLNCKKQTPRPRVLQEADSEHESPRTEQEMLDQLKDKDSTGADCVKNAGWLVPYMSTVDNVHDLDRLRRAVGDAKLNYLGISYGTTIGAVYANMYPKRVRSLILHGVVDARTQMNNAAAFSLSEAKGGEKTVKAMLKACDLDAKHCAFHGHAEKKFQRLAHHLGAARSSDAASFDTWNRFVDLAYAFKAPGSAGKAAQGLQRLYEKTFPPAKGTAAPKNAEPAKTNPPENNNEEDVLETTDCLDLPPLPKQHGPWLKRFKTARAEAPVFGPAEVVTDITCRDWPEKYRAALPRHTGPWDRAKTPILVMNQQSDWSTPLRWARNMTHALGQRGLVVINGFGHGVPTDCSRRWTQNHLLHSAVPTGTARCDDGNTTPFSRKGAGARRP</sequence>
<dbReference type="SUPFAM" id="SSF53474">
    <property type="entry name" value="alpha/beta-Hydrolases"/>
    <property type="match status" value="1"/>
</dbReference>
<evidence type="ECO:0000256" key="4">
    <source>
        <dbReference type="SAM" id="MobiDB-lite"/>
    </source>
</evidence>
<evidence type="ECO:0000313" key="7">
    <source>
        <dbReference type="Proteomes" id="UP000721954"/>
    </source>
</evidence>
<feature type="region of interest" description="Disordered" evidence="4">
    <location>
        <begin position="428"/>
        <end position="449"/>
    </location>
</feature>
<comment type="similarity">
    <text evidence="1">Belongs to the peptidase S33 family.</text>
</comment>
<dbReference type="Gene3D" id="3.40.50.1820">
    <property type="entry name" value="alpha/beta hydrolase"/>
    <property type="match status" value="1"/>
</dbReference>
<evidence type="ECO:0000313" key="6">
    <source>
        <dbReference type="EMBL" id="MBO8198375.1"/>
    </source>
</evidence>
<dbReference type="InterPro" id="IPR000073">
    <property type="entry name" value="AB_hydrolase_1"/>
</dbReference>
<feature type="region of interest" description="Disordered" evidence="4">
    <location>
        <begin position="272"/>
        <end position="297"/>
    </location>
</feature>
<dbReference type="Pfam" id="PF00561">
    <property type="entry name" value="Abhydrolase_1"/>
    <property type="match status" value="1"/>
</dbReference>
<feature type="compositionally biased region" description="Basic and acidic residues" evidence="4">
    <location>
        <begin position="76"/>
        <end position="90"/>
    </location>
</feature>
<feature type="region of interest" description="Disordered" evidence="4">
    <location>
        <begin position="1"/>
        <end position="36"/>
    </location>
</feature>
<gene>
    <name evidence="6" type="ORF">JW613_08650</name>
</gene>
<dbReference type="PANTHER" id="PTHR43248:SF29">
    <property type="entry name" value="TRIPEPTIDYL AMINOPEPTIDASE"/>
    <property type="match status" value="1"/>
</dbReference>
<dbReference type="GO" id="GO:0016787">
    <property type="term" value="F:hydrolase activity"/>
    <property type="evidence" value="ECO:0007669"/>
    <property type="project" value="UniProtKB-KW"/>
</dbReference>
<feature type="region of interest" description="Disordered" evidence="4">
    <location>
        <begin position="55"/>
        <end position="90"/>
    </location>
</feature>